<dbReference type="AlphaFoldDB" id="A0A5J6SM39"/>
<protein>
    <submittedName>
        <fullName evidence="1">Uncharacterized protein</fullName>
    </submittedName>
</protein>
<dbReference type="OrthoDB" id="2969989at2"/>
<organism evidence="1 2">
    <name type="scientific">Psychrobacillus glaciei</name>
    <dbReference type="NCBI Taxonomy" id="2283160"/>
    <lineage>
        <taxon>Bacteria</taxon>
        <taxon>Bacillati</taxon>
        <taxon>Bacillota</taxon>
        <taxon>Bacilli</taxon>
        <taxon>Bacillales</taxon>
        <taxon>Bacillaceae</taxon>
        <taxon>Psychrobacillus</taxon>
    </lineage>
</organism>
<dbReference type="KEGG" id="psyo:PB01_09265"/>
<name>A0A5J6SM39_9BACI</name>
<evidence type="ECO:0000313" key="2">
    <source>
        <dbReference type="Proteomes" id="UP000325517"/>
    </source>
</evidence>
<reference evidence="1 2" key="1">
    <citation type="submission" date="2018-07" db="EMBL/GenBank/DDBJ databases">
        <title>Complete genome sequence of Psychrobacillus sp. PB01, isolated from iceberg, and comparative genome analysis of Psychrobacillus strains.</title>
        <authorList>
            <person name="Lee P.C."/>
        </authorList>
    </citation>
    <scope>NUCLEOTIDE SEQUENCE [LARGE SCALE GENOMIC DNA]</scope>
    <source>
        <strain evidence="1 2">PB01</strain>
    </source>
</reference>
<keyword evidence="2" id="KW-1185">Reference proteome</keyword>
<sequence length="102" mass="12106">MVERKGEMLSQLLNPNNNQDIPNIKGRSFYDFVLVELGAYETIEQEFRWNKKLLNQESMEFEEADSGEYLLSTFIILDELNNQKEYYEPEKQSISKINFTVK</sequence>
<evidence type="ECO:0000313" key="1">
    <source>
        <dbReference type="EMBL" id="QFF99005.1"/>
    </source>
</evidence>
<dbReference type="RefSeq" id="WP_151699934.1">
    <property type="nucleotide sequence ID" value="NZ_CP031223.1"/>
</dbReference>
<proteinExistence type="predicted"/>
<gene>
    <name evidence="1" type="ORF">PB01_09265</name>
</gene>
<accession>A0A5J6SM39</accession>
<dbReference type="Proteomes" id="UP000325517">
    <property type="component" value="Chromosome"/>
</dbReference>
<dbReference type="EMBL" id="CP031223">
    <property type="protein sequence ID" value="QFF99005.1"/>
    <property type="molecule type" value="Genomic_DNA"/>
</dbReference>